<sequence>MHTKEEVYNIDIKVGEKGNNIFITPVAGRVIGLLIYHNKGDEFVANAGLKADDGTYISKMQHIRNYRSRESCYFTGCKPVDFQTQGKTYTLEITTEEPVANKDFKGQLILIYEDTRFNNCGNE</sequence>
<proteinExistence type="predicted"/>
<dbReference type="AlphaFoldDB" id="A0A250FNY2"/>
<organism evidence="1 2">
    <name type="scientific">Capnocytophaga gingivalis</name>
    <dbReference type="NCBI Taxonomy" id="1017"/>
    <lineage>
        <taxon>Bacteria</taxon>
        <taxon>Pseudomonadati</taxon>
        <taxon>Bacteroidota</taxon>
        <taxon>Flavobacteriia</taxon>
        <taxon>Flavobacteriales</taxon>
        <taxon>Flavobacteriaceae</taxon>
        <taxon>Capnocytophaga</taxon>
    </lineage>
</organism>
<gene>
    <name evidence="1" type="ORF">CGC50_00230</name>
</gene>
<dbReference type="Proteomes" id="UP000217250">
    <property type="component" value="Chromosome"/>
</dbReference>
<evidence type="ECO:0000313" key="1">
    <source>
        <dbReference type="EMBL" id="ATA85716.1"/>
    </source>
</evidence>
<dbReference type="OrthoDB" id="1361967at2"/>
<accession>A0A250FNY2</accession>
<dbReference type="KEGG" id="cgh:CGC50_00230"/>
<evidence type="ECO:0000313" key="2">
    <source>
        <dbReference type="Proteomes" id="UP000217250"/>
    </source>
</evidence>
<reference evidence="2" key="1">
    <citation type="submission" date="2017-06" db="EMBL/GenBank/DDBJ databases">
        <title>Capnocytophaga spp. assemblies.</title>
        <authorList>
            <person name="Gulvik C.A."/>
        </authorList>
    </citation>
    <scope>NUCLEOTIDE SEQUENCE [LARGE SCALE GENOMIC DNA]</scope>
    <source>
        <strain evidence="2">H1496</strain>
    </source>
</reference>
<dbReference type="EMBL" id="CP022386">
    <property type="protein sequence ID" value="ATA85716.1"/>
    <property type="molecule type" value="Genomic_DNA"/>
</dbReference>
<dbReference type="GeneID" id="84806993"/>
<protein>
    <submittedName>
        <fullName evidence="1">Uncharacterized protein</fullName>
    </submittedName>
</protein>
<dbReference type="RefSeq" id="WP_095909213.1">
    <property type="nucleotide sequence ID" value="NZ_CAUPZR010000004.1"/>
</dbReference>
<name>A0A250FNY2_9FLAO</name>